<keyword evidence="3" id="KW-1185">Reference proteome</keyword>
<organism evidence="2 3">
    <name type="scientific">Teladorsagia circumcincta</name>
    <name type="common">Brown stomach worm</name>
    <name type="synonym">Ostertagia circumcincta</name>
    <dbReference type="NCBI Taxonomy" id="45464"/>
    <lineage>
        <taxon>Eukaryota</taxon>
        <taxon>Metazoa</taxon>
        <taxon>Ecdysozoa</taxon>
        <taxon>Nematoda</taxon>
        <taxon>Chromadorea</taxon>
        <taxon>Rhabditida</taxon>
        <taxon>Rhabditina</taxon>
        <taxon>Rhabditomorpha</taxon>
        <taxon>Strongyloidea</taxon>
        <taxon>Trichostrongylidae</taxon>
        <taxon>Teladorsagia</taxon>
    </lineage>
</organism>
<evidence type="ECO:0000313" key="2">
    <source>
        <dbReference type="EMBL" id="PIO61435.1"/>
    </source>
</evidence>
<dbReference type="SMART" id="SM00604">
    <property type="entry name" value="MD"/>
    <property type="match status" value="1"/>
</dbReference>
<dbReference type="Proteomes" id="UP000230423">
    <property type="component" value="Unassembled WGS sequence"/>
</dbReference>
<dbReference type="OrthoDB" id="5781816at2759"/>
<dbReference type="InterPro" id="IPR006582">
    <property type="entry name" value="MD_domain"/>
</dbReference>
<proteinExistence type="predicted"/>
<evidence type="ECO:0000313" key="3">
    <source>
        <dbReference type="Proteomes" id="UP000230423"/>
    </source>
</evidence>
<protein>
    <recommendedName>
        <fullName evidence="1">MD domain-containing protein</fullName>
    </recommendedName>
</protein>
<evidence type="ECO:0000259" key="1">
    <source>
        <dbReference type="SMART" id="SM00604"/>
    </source>
</evidence>
<dbReference type="InterPro" id="IPR053295">
    <property type="entry name" value="Innate_immunity_reg"/>
</dbReference>
<sequence>MPGLEDLPPGKWSMTIAVNPSGDQPEICSISVRVQSSLQVVVGFTIDTTSDYPNVEPRADSATFYNAATYEIRTGCAFSWITQTFTCPKIQSVTNDFMVAHIGEDEFGYLFQRLTHAHCNQADIPSCDNGGVLYNGTCVCTEYWS</sequence>
<name>A0A2G9TU39_TELCI</name>
<dbReference type="AlphaFoldDB" id="A0A2G9TU39"/>
<dbReference type="PANTHER" id="PTHR47324:SF1">
    <property type="entry name" value="EGF-LIKE DOMAIN-CONTAINING PROTEIN-RELATED"/>
    <property type="match status" value="1"/>
</dbReference>
<gene>
    <name evidence="2" type="ORF">TELCIR_17043</name>
</gene>
<feature type="non-terminal residue" evidence="2">
    <location>
        <position position="145"/>
    </location>
</feature>
<dbReference type="EMBL" id="KZ353624">
    <property type="protein sequence ID" value="PIO61435.1"/>
    <property type="molecule type" value="Genomic_DNA"/>
</dbReference>
<accession>A0A2G9TU39</accession>
<dbReference type="Pfam" id="PF24415">
    <property type="entry name" value="Ig_Irg-7"/>
    <property type="match status" value="1"/>
</dbReference>
<dbReference type="PANTHER" id="PTHR47324">
    <property type="entry name" value="PROTEIN IRG-7-RELATED"/>
    <property type="match status" value="1"/>
</dbReference>
<feature type="domain" description="MD" evidence="1">
    <location>
        <begin position="4"/>
        <end position="114"/>
    </location>
</feature>
<reference evidence="2 3" key="1">
    <citation type="submission" date="2015-09" db="EMBL/GenBank/DDBJ databases">
        <title>Draft genome of the parasitic nematode Teladorsagia circumcincta isolate WARC Sus (inbred).</title>
        <authorList>
            <person name="Mitreva M."/>
        </authorList>
    </citation>
    <scope>NUCLEOTIDE SEQUENCE [LARGE SCALE GENOMIC DNA]</scope>
    <source>
        <strain evidence="2 3">S</strain>
    </source>
</reference>
<dbReference type="InterPro" id="IPR057085">
    <property type="entry name" value="Ig_Irg-7"/>
</dbReference>